<feature type="active site" description="Proton acceptor" evidence="9">
    <location>
        <position position="70"/>
    </location>
</feature>
<evidence type="ECO:0000256" key="8">
    <source>
        <dbReference type="ARBA" id="ARBA00049183"/>
    </source>
</evidence>
<dbReference type="RefSeq" id="WP_068335592.1">
    <property type="nucleotide sequence ID" value="NZ_LQBP01000004.1"/>
</dbReference>
<evidence type="ECO:0000256" key="4">
    <source>
        <dbReference type="ARBA" id="ARBA00012621"/>
    </source>
</evidence>
<dbReference type="OrthoDB" id="9789797at2"/>
<dbReference type="PANTHER" id="PTHR42755">
    <property type="entry name" value="3-DEOXY-MANNO-OCTULOSONATE CYTIDYLYLTRANSFERASE"/>
    <property type="match status" value="1"/>
</dbReference>
<evidence type="ECO:0000256" key="1">
    <source>
        <dbReference type="ARBA" id="ARBA00003394"/>
    </source>
</evidence>
<dbReference type="UniPathway" id="UPA00958"/>
<feature type="site" description="Transition state stabilizer" evidence="10">
    <location>
        <position position="218"/>
    </location>
</feature>
<evidence type="ECO:0000256" key="11">
    <source>
        <dbReference type="RuleBase" id="RU365103"/>
    </source>
</evidence>
<dbReference type="EC" id="2.4.99.12" evidence="4 11"/>
<dbReference type="SUPFAM" id="SSF53756">
    <property type="entry name" value="UDP-Glycosyltransferase/glycogen phosphorylase"/>
    <property type="match status" value="1"/>
</dbReference>
<evidence type="ECO:0000313" key="14">
    <source>
        <dbReference type="Proteomes" id="UP000053690"/>
    </source>
</evidence>
<dbReference type="GO" id="GO:0009244">
    <property type="term" value="P:lipopolysaccharide core region biosynthetic process"/>
    <property type="evidence" value="ECO:0007669"/>
    <property type="project" value="UniProtKB-UniRule"/>
</dbReference>
<dbReference type="InterPro" id="IPR038107">
    <property type="entry name" value="Glycos_transf_N_sf"/>
</dbReference>
<accession>A0A0X3TUC5</accession>
<evidence type="ECO:0000259" key="12">
    <source>
        <dbReference type="Pfam" id="PF04413"/>
    </source>
</evidence>
<comment type="subcellular location">
    <subcellularLocation>
        <location evidence="11">Cell membrane</location>
    </subcellularLocation>
</comment>
<comment type="caution">
    <text evidence="13">The sequence shown here is derived from an EMBL/GenBank/DDBJ whole genome shotgun (WGS) entry which is preliminary data.</text>
</comment>
<sequence>MPGIPGRPTLLYHLYCGLTSVAAPLVWRTVRNKLQAADVPKTRQQERLGHASLPRPEGVLVWFHAASVGETLSVISLIKRLGERLPGAEFLITSGTPTSAALIEKRMPPRTRHQFPPLDTAGPVRRFLDHWRPDTGIFVESEIWPRLVVEGARRDIPLALLNARLSDKSVENWKKHPDTARFVLDHFLLFLTQNEKTARNLIDMGARPERVQPGTNLKAMSDPLPVDQDTLSDIRAQIGNRPVWIASSTHAGEEETVLAAHSELLRRWPDLLLLLIPRHPERRSEVTALLDQAGQRSAIRSAGDKISEETRVYVADTLGETGTWYALCPIVFLGGSLKEIGGHNPFEPAQAGAAVITGPGYYNFAETFAPLIASGGALQVQSSAELAEAVATWLTDQTALDKARAAAKTCVKTQKTALDAVVETLCTQLSLSSPNSTASG</sequence>
<evidence type="ECO:0000256" key="6">
    <source>
        <dbReference type="ARBA" id="ARBA00022679"/>
    </source>
</evidence>
<evidence type="ECO:0000256" key="3">
    <source>
        <dbReference type="ARBA" id="ARBA00006380"/>
    </source>
</evidence>
<gene>
    <name evidence="13" type="ORF">AVO44_08895</name>
</gene>
<dbReference type="PANTHER" id="PTHR42755:SF1">
    <property type="entry name" value="3-DEOXY-D-MANNO-OCTULOSONIC ACID TRANSFERASE, MITOCHONDRIAL-RELATED"/>
    <property type="match status" value="1"/>
</dbReference>
<feature type="domain" description="3-deoxy-D-manno-octulosonic-acid transferase N-terminal" evidence="12">
    <location>
        <begin position="43"/>
        <end position="219"/>
    </location>
</feature>
<dbReference type="Pfam" id="PF04413">
    <property type="entry name" value="Glycos_transf_N"/>
    <property type="match status" value="1"/>
</dbReference>
<evidence type="ECO:0000256" key="10">
    <source>
        <dbReference type="PIRSR" id="PIRSR639901-2"/>
    </source>
</evidence>
<keyword evidence="11" id="KW-1003">Cell membrane</keyword>
<dbReference type="Gene3D" id="3.40.50.11720">
    <property type="entry name" value="3-Deoxy-D-manno-octulosonic-acid transferase, N-terminal domain"/>
    <property type="match status" value="1"/>
</dbReference>
<reference evidence="14" key="1">
    <citation type="submission" date="2015-12" db="EMBL/GenBank/DDBJ databases">
        <authorList>
            <person name="Zhang G."/>
            <person name="Stingl U."/>
        </authorList>
    </citation>
    <scope>NUCLEOTIDE SEQUENCE [LARGE SCALE GENOMIC DNA]</scope>
    <source>
        <strain evidence="14">ZGT108</strain>
    </source>
</reference>
<feature type="site" description="Transition state stabilizer" evidence="10">
    <location>
        <position position="140"/>
    </location>
</feature>
<comment type="catalytic activity">
    <reaction evidence="8 11">
        <text>lipid IVA (E. coli) + CMP-3-deoxy-beta-D-manno-octulosonate = alpha-Kdo-(2-&gt;6)-lipid IVA (E. coli) + CMP + H(+)</text>
        <dbReference type="Rhea" id="RHEA:28066"/>
        <dbReference type="ChEBI" id="CHEBI:15378"/>
        <dbReference type="ChEBI" id="CHEBI:58603"/>
        <dbReference type="ChEBI" id="CHEBI:60364"/>
        <dbReference type="ChEBI" id="CHEBI:60377"/>
        <dbReference type="ChEBI" id="CHEBI:85987"/>
        <dbReference type="EC" id="2.4.99.12"/>
    </reaction>
</comment>
<evidence type="ECO:0000256" key="7">
    <source>
        <dbReference type="ARBA" id="ARBA00031445"/>
    </source>
</evidence>
<evidence type="ECO:0000256" key="5">
    <source>
        <dbReference type="ARBA" id="ARBA00019077"/>
    </source>
</evidence>
<dbReference type="EMBL" id="LQBP01000004">
    <property type="protein sequence ID" value="KUJ79338.1"/>
    <property type="molecule type" value="Genomic_DNA"/>
</dbReference>
<comment type="similarity">
    <text evidence="3">Belongs to the glycosyltransferase group 1 family. Glycosyltransferase 30 subfamily.</text>
</comment>
<organism evidence="13 14">
    <name type="scientific">Ruegeria profundi</name>
    <dbReference type="NCBI Taxonomy" id="1685378"/>
    <lineage>
        <taxon>Bacteria</taxon>
        <taxon>Pseudomonadati</taxon>
        <taxon>Pseudomonadota</taxon>
        <taxon>Alphaproteobacteria</taxon>
        <taxon>Rhodobacterales</taxon>
        <taxon>Roseobacteraceae</taxon>
        <taxon>Ruegeria</taxon>
    </lineage>
</organism>
<keyword evidence="11" id="KW-0448">Lipopolysaccharide biosynthesis</keyword>
<dbReference type="STRING" id="1685378.AVO44_08895"/>
<comment type="function">
    <text evidence="1 11">Involved in lipopolysaccharide (LPS) biosynthesis. Catalyzes the transfer of 3-deoxy-D-manno-octulosonate (Kdo) residue(s) from CMP-Kdo to lipid IV(A), the tetraacyldisaccharide-1,4'-bisphosphate precursor of lipid A.</text>
</comment>
<dbReference type="GO" id="GO:0043842">
    <property type="term" value="F:Kdo transferase activity"/>
    <property type="evidence" value="ECO:0007669"/>
    <property type="project" value="UniProtKB-EC"/>
</dbReference>
<evidence type="ECO:0000313" key="13">
    <source>
        <dbReference type="EMBL" id="KUJ79338.1"/>
    </source>
</evidence>
<keyword evidence="14" id="KW-1185">Reference proteome</keyword>
<evidence type="ECO:0000256" key="2">
    <source>
        <dbReference type="ARBA" id="ARBA00004713"/>
    </source>
</evidence>
<name>A0A0X3TUC5_9RHOB</name>
<dbReference type="AlphaFoldDB" id="A0A0X3TUC5"/>
<dbReference type="Gene3D" id="3.40.50.2000">
    <property type="entry name" value="Glycogen Phosphorylase B"/>
    <property type="match status" value="1"/>
</dbReference>
<dbReference type="Proteomes" id="UP000053690">
    <property type="component" value="Unassembled WGS sequence"/>
</dbReference>
<keyword evidence="6 11" id="KW-0808">Transferase</keyword>
<dbReference type="GO" id="GO:0005886">
    <property type="term" value="C:plasma membrane"/>
    <property type="evidence" value="ECO:0007669"/>
    <property type="project" value="UniProtKB-SubCell"/>
</dbReference>
<protein>
    <recommendedName>
        <fullName evidence="5 11">3-deoxy-D-manno-octulosonic acid transferase</fullName>
        <shortName evidence="11">Kdo transferase</shortName>
        <ecNumber evidence="4 11">2.4.99.12</ecNumber>
    </recommendedName>
    <alternativeName>
        <fullName evidence="7 11">Lipid IV(A) 3-deoxy-D-manno-octulosonic acid transferase</fullName>
    </alternativeName>
</protein>
<dbReference type="InterPro" id="IPR007507">
    <property type="entry name" value="Glycos_transf_N"/>
</dbReference>
<comment type="pathway">
    <text evidence="2 11">Bacterial outer membrane biogenesis; LPS core biosynthesis.</text>
</comment>
<proteinExistence type="inferred from homology"/>
<evidence type="ECO:0000256" key="9">
    <source>
        <dbReference type="PIRSR" id="PIRSR639901-1"/>
    </source>
</evidence>
<keyword evidence="11" id="KW-0472">Membrane</keyword>
<dbReference type="InterPro" id="IPR039901">
    <property type="entry name" value="Kdotransferase"/>
</dbReference>
<dbReference type="GO" id="GO:0009245">
    <property type="term" value="P:lipid A biosynthetic process"/>
    <property type="evidence" value="ECO:0007669"/>
    <property type="project" value="TreeGrafter"/>
</dbReference>
<dbReference type="FunFam" id="3.40.50.2000:FF:000032">
    <property type="entry name" value="3-deoxy-D-manno-octulosonic acid transferase"/>
    <property type="match status" value="1"/>
</dbReference>